<dbReference type="Pfam" id="PF15943">
    <property type="entry name" value="YdaS_toxin"/>
    <property type="match status" value="1"/>
</dbReference>
<dbReference type="RefSeq" id="WP_272775656.1">
    <property type="nucleotide sequence ID" value="NZ_JAQQLI010000003.1"/>
</dbReference>
<dbReference type="InterPro" id="IPR010982">
    <property type="entry name" value="Lambda_DNA-bd_dom_sf"/>
</dbReference>
<dbReference type="Gene3D" id="1.10.260.40">
    <property type="entry name" value="lambda repressor-like DNA-binding domains"/>
    <property type="match status" value="1"/>
</dbReference>
<dbReference type="SUPFAM" id="SSF47413">
    <property type="entry name" value="lambda repressor-like DNA-binding domains"/>
    <property type="match status" value="1"/>
</dbReference>
<dbReference type="InterPro" id="IPR031856">
    <property type="entry name" value="YdaS_toxin-like"/>
</dbReference>
<reference evidence="1" key="2">
    <citation type="submission" date="2023-02" db="EMBL/GenBank/DDBJ databases">
        <authorList>
            <person name="Rayyan A."/>
            <person name="Meyer T."/>
            <person name="Kyndt J.A."/>
        </authorList>
    </citation>
    <scope>NUCLEOTIDE SEQUENCE</scope>
    <source>
        <strain evidence="1">DSM 9987</strain>
    </source>
</reference>
<proteinExistence type="predicted"/>
<protein>
    <submittedName>
        <fullName evidence="1">Cro/CI family transcriptional regulator</fullName>
    </submittedName>
</protein>
<accession>A0ABT5J5A4</accession>
<name>A0ABT5J5A4_RHOTP</name>
<evidence type="ECO:0000313" key="1">
    <source>
        <dbReference type="EMBL" id="MDC7784810.1"/>
    </source>
</evidence>
<dbReference type="Proteomes" id="UP001165652">
    <property type="component" value="Unassembled WGS sequence"/>
</dbReference>
<evidence type="ECO:0000313" key="2">
    <source>
        <dbReference type="Proteomes" id="UP001165652"/>
    </source>
</evidence>
<comment type="caution">
    <text evidence="1">The sequence shown here is derived from an EMBL/GenBank/DDBJ whole genome shotgun (WGS) entry which is preliminary data.</text>
</comment>
<organism evidence="1 2">
    <name type="scientific">Rhodoplanes tepidamans</name>
    <name type="common">Rhodoplanes cryptolactis</name>
    <dbReference type="NCBI Taxonomy" id="200616"/>
    <lineage>
        <taxon>Bacteria</taxon>
        <taxon>Pseudomonadati</taxon>
        <taxon>Pseudomonadota</taxon>
        <taxon>Alphaproteobacteria</taxon>
        <taxon>Hyphomicrobiales</taxon>
        <taxon>Nitrobacteraceae</taxon>
        <taxon>Rhodoplanes</taxon>
    </lineage>
</organism>
<dbReference type="EMBL" id="JAQQLI010000003">
    <property type="protein sequence ID" value="MDC7784810.1"/>
    <property type="molecule type" value="Genomic_DNA"/>
</dbReference>
<keyword evidence="2" id="KW-1185">Reference proteome</keyword>
<sequence length="67" mass="7334">MDPAIAYIRSTKGLAVKVAKALGIGRQAVYQWRRVPPERVLTVSEVTGLPPHQIRPDLYPVPARAAS</sequence>
<reference evidence="1" key="1">
    <citation type="journal article" date="2023" name="Microbiol Resour">
        <title>Genome Sequences of Rhodoplanes serenus and Two Thermotolerant Strains, Rhodoplanes tepidamans and 'Rhodoplanes cryptolactis,' Further Refine the Genus.</title>
        <authorList>
            <person name="Rayyan A.A."/>
            <person name="Kyndt J.A."/>
        </authorList>
    </citation>
    <scope>NUCLEOTIDE SEQUENCE</scope>
    <source>
        <strain evidence="1">DSM 9987</strain>
    </source>
</reference>
<gene>
    <name evidence="1" type="ORF">PQJ73_03860</name>
</gene>